<feature type="domain" description="PAS" evidence="10">
    <location>
        <begin position="179"/>
        <end position="252"/>
    </location>
</feature>
<dbReference type="Pfam" id="PF08447">
    <property type="entry name" value="PAS_3"/>
    <property type="match status" value="1"/>
</dbReference>
<dbReference type="SUPFAM" id="SSF47384">
    <property type="entry name" value="Homodimeric domain of signal transducing histidine kinase"/>
    <property type="match status" value="1"/>
</dbReference>
<dbReference type="Pfam" id="PF02518">
    <property type="entry name" value="HATPase_c"/>
    <property type="match status" value="1"/>
</dbReference>
<dbReference type="InterPro" id="IPR035965">
    <property type="entry name" value="PAS-like_dom_sf"/>
</dbReference>
<dbReference type="SUPFAM" id="SSF55785">
    <property type="entry name" value="PYP-like sensor domain (PAS domain)"/>
    <property type="match status" value="2"/>
</dbReference>
<dbReference type="CDD" id="cd00082">
    <property type="entry name" value="HisKA"/>
    <property type="match status" value="1"/>
</dbReference>
<evidence type="ECO:0000259" key="10">
    <source>
        <dbReference type="PROSITE" id="PS50112"/>
    </source>
</evidence>
<dbReference type="PROSITE" id="PS50109">
    <property type="entry name" value="HIS_KIN"/>
    <property type="match status" value="1"/>
</dbReference>
<dbReference type="Pfam" id="PF08448">
    <property type="entry name" value="PAS_4"/>
    <property type="match status" value="1"/>
</dbReference>
<dbReference type="Gene3D" id="3.30.565.10">
    <property type="entry name" value="Histidine kinase-like ATPase, C-terminal domain"/>
    <property type="match status" value="1"/>
</dbReference>
<evidence type="ECO:0000256" key="6">
    <source>
        <dbReference type="ARBA" id="ARBA00022777"/>
    </source>
</evidence>
<feature type="domain" description="PAS" evidence="10">
    <location>
        <begin position="57"/>
        <end position="124"/>
    </location>
</feature>
<evidence type="ECO:0000259" key="9">
    <source>
        <dbReference type="PROSITE" id="PS50109"/>
    </source>
</evidence>
<dbReference type="PANTHER" id="PTHR43065">
    <property type="entry name" value="SENSOR HISTIDINE KINASE"/>
    <property type="match status" value="1"/>
</dbReference>
<keyword evidence="7" id="KW-0067">ATP-binding</keyword>
<dbReference type="PROSITE" id="PS50112">
    <property type="entry name" value="PAS"/>
    <property type="match status" value="2"/>
</dbReference>
<dbReference type="SMART" id="SM00387">
    <property type="entry name" value="HATPase_c"/>
    <property type="match status" value="1"/>
</dbReference>
<evidence type="ECO:0000256" key="5">
    <source>
        <dbReference type="ARBA" id="ARBA00022741"/>
    </source>
</evidence>
<gene>
    <name evidence="12" type="ORF">ENQ76_16680</name>
</gene>
<feature type="domain" description="PAC" evidence="11">
    <location>
        <begin position="124"/>
        <end position="178"/>
    </location>
</feature>
<dbReference type="AlphaFoldDB" id="A0A7C2PCI9"/>
<dbReference type="CDD" id="cd00130">
    <property type="entry name" value="PAS"/>
    <property type="match status" value="2"/>
</dbReference>
<dbReference type="PRINTS" id="PR00344">
    <property type="entry name" value="BCTRLSENSOR"/>
</dbReference>
<dbReference type="EMBL" id="DSOK01000458">
    <property type="protein sequence ID" value="HEN17096.1"/>
    <property type="molecule type" value="Genomic_DNA"/>
</dbReference>
<dbReference type="InterPro" id="IPR000014">
    <property type="entry name" value="PAS"/>
</dbReference>
<dbReference type="InterPro" id="IPR013656">
    <property type="entry name" value="PAS_4"/>
</dbReference>
<name>A0A7C2PCI9_9PLAN</name>
<dbReference type="SUPFAM" id="SSF55874">
    <property type="entry name" value="ATPase domain of HSP90 chaperone/DNA topoisomerase II/histidine kinase"/>
    <property type="match status" value="1"/>
</dbReference>
<dbReference type="InterPro" id="IPR036890">
    <property type="entry name" value="HATPase_C_sf"/>
</dbReference>
<dbReference type="Gene3D" id="1.10.287.130">
    <property type="match status" value="1"/>
</dbReference>
<keyword evidence="4" id="KW-0808">Transferase</keyword>
<keyword evidence="3" id="KW-0597">Phosphoprotein</keyword>
<dbReference type="PANTHER" id="PTHR43065:SF46">
    <property type="entry name" value="C4-DICARBOXYLATE TRANSPORT SENSOR PROTEIN DCTB"/>
    <property type="match status" value="1"/>
</dbReference>
<keyword evidence="5" id="KW-0547">Nucleotide-binding</keyword>
<dbReference type="NCBIfam" id="TIGR00229">
    <property type="entry name" value="sensory_box"/>
    <property type="match status" value="2"/>
</dbReference>
<dbReference type="SMART" id="SM00388">
    <property type="entry name" value="HisKA"/>
    <property type="match status" value="1"/>
</dbReference>
<evidence type="ECO:0000313" key="12">
    <source>
        <dbReference type="EMBL" id="HEN17096.1"/>
    </source>
</evidence>
<comment type="caution">
    <text evidence="12">The sequence shown here is derived from an EMBL/GenBank/DDBJ whole genome shotgun (WGS) entry which is preliminary data.</text>
</comment>
<protein>
    <recommendedName>
        <fullName evidence="2">histidine kinase</fullName>
        <ecNumber evidence="2">2.7.13.3</ecNumber>
    </recommendedName>
</protein>
<dbReference type="InterPro" id="IPR005467">
    <property type="entry name" value="His_kinase_dom"/>
</dbReference>
<dbReference type="Gene3D" id="2.10.70.100">
    <property type="match status" value="1"/>
</dbReference>
<dbReference type="InterPro" id="IPR003661">
    <property type="entry name" value="HisK_dim/P_dom"/>
</dbReference>
<comment type="catalytic activity">
    <reaction evidence="1">
        <text>ATP + protein L-histidine = ADP + protein N-phospho-L-histidine.</text>
        <dbReference type="EC" id="2.7.13.3"/>
    </reaction>
</comment>
<dbReference type="PROSITE" id="PS50113">
    <property type="entry name" value="PAC"/>
    <property type="match status" value="2"/>
</dbReference>
<dbReference type="InterPro" id="IPR013655">
    <property type="entry name" value="PAS_fold_3"/>
</dbReference>
<dbReference type="EC" id="2.7.13.3" evidence="2"/>
<dbReference type="GO" id="GO:0000155">
    <property type="term" value="F:phosphorelay sensor kinase activity"/>
    <property type="evidence" value="ECO:0007669"/>
    <property type="project" value="InterPro"/>
</dbReference>
<sequence>MSPHGTGLPTKSPSFWVVGHLPTENGPTMDAWTPRAIGNFAAKPLMAATFEEPCDILRTIIETSADCIKLTDRAGHVLLINAAGLKFLEVAAAEEVLGQALTDFIDPADRPAVEALHAQVLAGQSGRVRFGMTGRGGMHRLLESTESPMRNAHGAIIGKVCVTRDVTQQTELEQSLLISQRRLSEAQRIAQIGDWVWELDNDTITWSDEVYRIFGQRPQSFTPRYHSEFLEAIPPDDRQRVEEAVNESLRTLRPYNVKHRIRLADQSERIVRERGEVVVDESGRPLRMVGTVQDITEQVRVEDQLRSLQDELTHLARLVTLGEMASGIAHELNQPLTAIAAYAVAAGASLAAVSDADRTSCQSLLEKIEVQAQRAGEIIRRIRQMSRGAPSRQQRVDANLLARDVLALLAPDFRLGRIQVVTALAADLPAVSADPIQIQQVLVNLLRNAVDALNVSSSAERQIELATGSRREAGAVWIRVRDTGAGLSPAAQASLFEAFRTTKPTGLGLGLAISRRIVEAHNGQIWHETPPEGGAAFTFTLPLDHSHV</sequence>
<organism evidence="12">
    <name type="scientific">Schlesneria paludicola</name>
    <dbReference type="NCBI Taxonomy" id="360056"/>
    <lineage>
        <taxon>Bacteria</taxon>
        <taxon>Pseudomonadati</taxon>
        <taxon>Planctomycetota</taxon>
        <taxon>Planctomycetia</taxon>
        <taxon>Planctomycetales</taxon>
        <taxon>Planctomycetaceae</taxon>
        <taxon>Schlesneria</taxon>
    </lineage>
</organism>
<keyword evidence="6" id="KW-0418">Kinase</keyword>
<feature type="domain" description="Histidine kinase" evidence="9">
    <location>
        <begin position="327"/>
        <end position="545"/>
    </location>
</feature>
<evidence type="ECO:0000256" key="1">
    <source>
        <dbReference type="ARBA" id="ARBA00000085"/>
    </source>
</evidence>
<dbReference type="Pfam" id="PF00512">
    <property type="entry name" value="HisKA"/>
    <property type="match status" value="1"/>
</dbReference>
<evidence type="ECO:0000256" key="2">
    <source>
        <dbReference type="ARBA" id="ARBA00012438"/>
    </source>
</evidence>
<dbReference type="InterPro" id="IPR000700">
    <property type="entry name" value="PAS-assoc_C"/>
</dbReference>
<evidence type="ECO:0000256" key="3">
    <source>
        <dbReference type="ARBA" id="ARBA00022553"/>
    </source>
</evidence>
<evidence type="ECO:0000256" key="4">
    <source>
        <dbReference type="ARBA" id="ARBA00022679"/>
    </source>
</evidence>
<accession>A0A7C2PCI9</accession>
<dbReference type="Gene3D" id="3.30.450.20">
    <property type="entry name" value="PAS domain"/>
    <property type="match status" value="2"/>
</dbReference>
<dbReference type="GO" id="GO:0005524">
    <property type="term" value="F:ATP binding"/>
    <property type="evidence" value="ECO:0007669"/>
    <property type="project" value="UniProtKB-KW"/>
</dbReference>
<dbReference type="InterPro" id="IPR003594">
    <property type="entry name" value="HATPase_dom"/>
</dbReference>
<dbReference type="SMART" id="SM00091">
    <property type="entry name" value="PAS"/>
    <property type="match status" value="2"/>
</dbReference>
<feature type="domain" description="PAC" evidence="11">
    <location>
        <begin position="255"/>
        <end position="307"/>
    </location>
</feature>
<reference evidence="12" key="1">
    <citation type="journal article" date="2020" name="mSystems">
        <title>Genome- and Community-Level Interaction Insights into Carbon Utilization and Element Cycling Functions of Hydrothermarchaeota in Hydrothermal Sediment.</title>
        <authorList>
            <person name="Zhou Z."/>
            <person name="Liu Y."/>
            <person name="Xu W."/>
            <person name="Pan J."/>
            <person name="Luo Z.H."/>
            <person name="Li M."/>
        </authorList>
    </citation>
    <scope>NUCLEOTIDE SEQUENCE [LARGE SCALE GENOMIC DNA]</scope>
    <source>
        <strain evidence="12">SpSt-339</strain>
    </source>
</reference>
<evidence type="ECO:0000256" key="7">
    <source>
        <dbReference type="ARBA" id="ARBA00022840"/>
    </source>
</evidence>
<dbReference type="InterPro" id="IPR001610">
    <property type="entry name" value="PAC"/>
</dbReference>
<dbReference type="InterPro" id="IPR036097">
    <property type="entry name" value="HisK_dim/P_sf"/>
</dbReference>
<evidence type="ECO:0000259" key="11">
    <source>
        <dbReference type="PROSITE" id="PS50113"/>
    </source>
</evidence>
<evidence type="ECO:0000256" key="8">
    <source>
        <dbReference type="ARBA" id="ARBA00023012"/>
    </source>
</evidence>
<dbReference type="SMART" id="SM00086">
    <property type="entry name" value="PAC"/>
    <property type="match status" value="2"/>
</dbReference>
<dbReference type="InterPro" id="IPR004358">
    <property type="entry name" value="Sig_transdc_His_kin-like_C"/>
</dbReference>
<keyword evidence="8" id="KW-0902">Two-component regulatory system</keyword>
<proteinExistence type="predicted"/>